<accession>A0A0K9GRI5</accession>
<sequence length="82" mass="9333">MNNALKQQKVSPFNPDIMTAFNRGYAAGAKQQQESDADKFVKLLENLETVPGIDEKTAAKIAKYFMQQFDEREGSDKFESQR</sequence>
<proteinExistence type="predicted"/>
<dbReference type="STRING" id="1679170.AC625_06480"/>
<evidence type="ECO:0000313" key="1">
    <source>
        <dbReference type="EMBL" id="KMY49211.1"/>
    </source>
</evidence>
<dbReference type="EMBL" id="LFZW01000001">
    <property type="protein sequence ID" value="KMY49211.1"/>
    <property type="molecule type" value="Genomic_DNA"/>
</dbReference>
<name>A0A0K9GRI5_9BACI</name>
<keyword evidence="2" id="KW-1185">Reference proteome</keyword>
<dbReference type="AlphaFoldDB" id="A0A0K9GRI5"/>
<comment type="caution">
    <text evidence="1">The sequence shown here is derived from an EMBL/GenBank/DDBJ whole genome shotgun (WGS) entry which is preliminary data.</text>
</comment>
<dbReference type="Proteomes" id="UP000037146">
    <property type="component" value="Unassembled WGS sequence"/>
</dbReference>
<organism evidence="1 2">
    <name type="scientific">Peribacillus loiseleuriae</name>
    <dbReference type="NCBI Taxonomy" id="1679170"/>
    <lineage>
        <taxon>Bacteria</taxon>
        <taxon>Bacillati</taxon>
        <taxon>Bacillota</taxon>
        <taxon>Bacilli</taxon>
        <taxon>Bacillales</taxon>
        <taxon>Bacillaceae</taxon>
        <taxon>Peribacillus</taxon>
    </lineage>
</organism>
<protein>
    <submittedName>
        <fullName evidence="1">Uncharacterized protein</fullName>
    </submittedName>
</protein>
<dbReference type="PATRIC" id="fig|1679170.3.peg.1394"/>
<reference evidence="2" key="1">
    <citation type="submission" date="2015-07" db="EMBL/GenBank/DDBJ databases">
        <title>Genome sequencing project for genomic taxonomy and phylogenomics of Bacillus-like bacteria.</title>
        <authorList>
            <person name="Liu B."/>
            <person name="Wang J."/>
            <person name="Zhu Y."/>
            <person name="Liu G."/>
            <person name="Chen Q."/>
            <person name="Chen Z."/>
            <person name="Lan J."/>
            <person name="Che J."/>
            <person name="Ge C."/>
            <person name="Shi H."/>
            <person name="Pan Z."/>
            <person name="Liu X."/>
        </authorList>
    </citation>
    <scope>NUCLEOTIDE SEQUENCE [LARGE SCALE GENOMIC DNA]</scope>
    <source>
        <strain evidence="2">FJAT-27997</strain>
    </source>
</reference>
<gene>
    <name evidence="1" type="ORF">AC625_06480</name>
</gene>
<dbReference type="RefSeq" id="WP_049680543.1">
    <property type="nucleotide sequence ID" value="NZ_LFZW01000001.1"/>
</dbReference>
<evidence type="ECO:0000313" key="2">
    <source>
        <dbReference type="Proteomes" id="UP000037146"/>
    </source>
</evidence>
<dbReference type="OrthoDB" id="2887796at2"/>